<evidence type="ECO:0008006" key="4">
    <source>
        <dbReference type="Google" id="ProtNLM"/>
    </source>
</evidence>
<dbReference type="AlphaFoldDB" id="A0A6M5YHJ5"/>
<dbReference type="InterPro" id="IPR016024">
    <property type="entry name" value="ARM-type_fold"/>
</dbReference>
<dbReference type="Gene3D" id="1.25.10.10">
    <property type="entry name" value="Leucine-rich Repeat Variant"/>
    <property type="match status" value="1"/>
</dbReference>
<evidence type="ECO:0000313" key="2">
    <source>
        <dbReference type="EMBL" id="QJW93539.1"/>
    </source>
</evidence>
<dbReference type="Proteomes" id="UP000503447">
    <property type="component" value="Chromosome"/>
</dbReference>
<feature type="region of interest" description="Disordered" evidence="1">
    <location>
        <begin position="216"/>
        <end position="254"/>
    </location>
</feature>
<dbReference type="InterPro" id="IPR011989">
    <property type="entry name" value="ARM-like"/>
</dbReference>
<organism evidence="2 3">
    <name type="scientific">Frigoriglobus tundricola</name>
    <dbReference type="NCBI Taxonomy" id="2774151"/>
    <lineage>
        <taxon>Bacteria</taxon>
        <taxon>Pseudomonadati</taxon>
        <taxon>Planctomycetota</taxon>
        <taxon>Planctomycetia</taxon>
        <taxon>Gemmatales</taxon>
        <taxon>Gemmataceae</taxon>
        <taxon>Frigoriglobus</taxon>
    </lineage>
</organism>
<dbReference type="RefSeq" id="WP_171469710.1">
    <property type="nucleotide sequence ID" value="NZ_CP053452.2"/>
</dbReference>
<keyword evidence="3" id="KW-1185">Reference proteome</keyword>
<proteinExistence type="predicted"/>
<dbReference type="SUPFAM" id="SSF48371">
    <property type="entry name" value="ARM repeat"/>
    <property type="match status" value="1"/>
</dbReference>
<protein>
    <recommendedName>
        <fullName evidence="4">DUF1186 domain-containing protein</fullName>
    </recommendedName>
</protein>
<evidence type="ECO:0000256" key="1">
    <source>
        <dbReference type="SAM" id="MobiDB-lite"/>
    </source>
</evidence>
<feature type="compositionally biased region" description="Basic residues" evidence="1">
    <location>
        <begin position="240"/>
        <end position="254"/>
    </location>
</feature>
<name>A0A6M5YHJ5_9BACT</name>
<sequence length="254" mass="28273">MGEYAPPVDQLPKRGRPGGANDAIDFTALGIGPQHVPDLLRMLTDEELFGTEPEWYSQIYAWRALGQLRAPEAIGPLLDLLGENADADAWSDWIMEDLPATLGRFGPSLIPLVVERMDQRKGEYRNTHYANVLVQIGEQYPEARGEAIRQLCRVLESATTNDPALNGFIMSDLIDLKAVEAWGDIERAFATGHVDESITGGTDDVKHYLGLGPKPAPLYPVSGGEPRTGLNAKQRFNERQRKKKLEKKNKKKRK</sequence>
<accession>A0A6M5YHJ5</accession>
<reference evidence="3" key="1">
    <citation type="submission" date="2020-05" db="EMBL/GenBank/DDBJ databases">
        <title>Frigoriglobus tundricola gen. nov., sp. nov., a psychrotolerant cellulolytic planctomycete of the family Gemmataceae with two divergent copies of 16S rRNA gene.</title>
        <authorList>
            <person name="Kulichevskaya I.S."/>
            <person name="Ivanova A.A."/>
            <person name="Naumoff D.G."/>
            <person name="Beletsky A.V."/>
            <person name="Rijpstra W.I.C."/>
            <person name="Sinninghe Damste J.S."/>
            <person name="Mardanov A.V."/>
            <person name="Ravin N.V."/>
            <person name="Dedysh S.N."/>
        </authorList>
    </citation>
    <scope>NUCLEOTIDE SEQUENCE [LARGE SCALE GENOMIC DNA]</scope>
    <source>
        <strain evidence="3">PL17</strain>
    </source>
</reference>
<evidence type="ECO:0000313" key="3">
    <source>
        <dbReference type="Proteomes" id="UP000503447"/>
    </source>
</evidence>
<dbReference type="KEGG" id="ftj:FTUN_1046"/>
<gene>
    <name evidence="2" type="ORF">FTUN_1046</name>
</gene>
<dbReference type="EMBL" id="CP053452">
    <property type="protein sequence ID" value="QJW93539.1"/>
    <property type="molecule type" value="Genomic_DNA"/>
</dbReference>